<keyword evidence="1" id="KW-0560">Oxidoreductase</keyword>
<sequence length="66" mass="6902">MAFTTALTKHVPFSSPFLRDAGYIDGVWTSGDATRTFDVLNPATGELLASLPDMGAAETRAAIDAA</sequence>
<dbReference type="InterPro" id="IPR016161">
    <property type="entry name" value="Ald_DH/histidinol_DH"/>
</dbReference>
<reference evidence="2 3" key="1">
    <citation type="submission" date="2020-01" db="EMBL/GenBank/DDBJ databases">
        <title>Rhizobium genotypes associated with high levels of biological nitrogen fixation by grain legumes in a temperate-maritime cropping system.</title>
        <authorList>
            <person name="Maluk M."/>
            <person name="Francesc Ferrando Molina F."/>
            <person name="Lopez Del Egido L."/>
            <person name="Lafos M."/>
            <person name="Langarica-Fuentes A."/>
            <person name="Gebre Yohannes G."/>
            <person name="Young M.W."/>
            <person name="Martin P."/>
            <person name="Gantlett R."/>
            <person name="Kenicer G."/>
            <person name="Hawes C."/>
            <person name="Begg G.S."/>
            <person name="Quilliam R.S."/>
            <person name="Squire G.R."/>
            <person name="Poole P.S."/>
            <person name="Young P.W."/>
            <person name="Iannetta P.M."/>
            <person name="James E.K."/>
        </authorList>
    </citation>
    <scope>NUCLEOTIDE SEQUENCE [LARGE SCALE GENOMIC DNA]</scope>
    <source>
        <strain evidence="2 3">JHI944</strain>
    </source>
</reference>
<organism evidence="2 3">
    <name type="scientific">Rhizobium leguminosarum</name>
    <dbReference type="NCBI Taxonomy" id="384"/>
    <lineage>
        <taxon>Bacteria</taxon>
        <taxon>Pseudomonadati</taxon>
        <taxon>Pseudomonadota</taxon>
        <taxon>Alphaproteobacteria</taxon>
        <taxon>Hyphomicrobiales</taxon>
        <taxon>Rhizobiaceae</taxon>
        <taxon>Rhizobium/Agrobacterium group</taxon>
        <taxon>Rhizobium</taxon>
    </lineage>
</organism>
<dbReference type="GO" id="GO:0016491">
    <property type="term" value="F:oxidoreductase activity"/>
    <property type="evidence" value="ECO:0007669"/>
    <property type="project" value="UniProtKB-KW"/>
</dbReference>
<evidence type="ECO:0000256" key="1">
    <source>
        <dbReference type="ARBA" id="ARBA00023002"/>
    </source>
</evidence>
<dbReference type="SUPFAM" id="SSF53720">
    <property type="entry name" value="ALDH-like"/>
    <property type="match status" value="1"/>
</dbReference>
<feature type="non-terminal residue" evidence="2">
    <location>
        <position position="66"/>
    </location>
</feature>
<proteinExistence type="predicted"/>
<dbReference type="Proteomes" id="UP000471409">
    <property type="component" value="Unassembled WGS sequence"/>
</dbReference>
<accession>A0A6P0DT91</accession>
<comment type="caution">
    <text evidence="2">The sequence shown here is derived from an EMBL/GenBank/DDBJ whole genome shotgun (WGS) entry which is preliminary data.</text>
</comment>
<dbReference type="Gene3D" id="3.40.605.10">
    <property type="entry name" value="Aldehyde Dehydrogenase, Chain A, domain 1"/>
    <property type="match status" value="1"/>
</dbReference>
<dbReference type="AlphaFoldDB" id="A0A6P0DT91"/>
<dbReference type="EMBL" id="WXXP01000450">
    <property type="protein sequence ID" value="NEK55352.1"/>
    <property type="molecule type" value="Genomic_DNA"/>
</dbReference>
<evidence type="ECO:0000313" key="2">
    <source>
        <dbReference type="EMBL" id="NEK55352.1"/>
    </source>
</evidence>
<gene>
    <name evidence="2" type="ORF">GUK36_39655</name>
</gene>
<dbReference type="InterPro" id="IPR016162">
    <property type="entry name" value="Ald_DH_N"/>
</dbReference>
<protein>
    <submittedName>
        <fullName evidence="2">Succinate-semialdehyde dehydrogenase (NADP(+))</fullName>
    </submittedName>
</protein>
<name>A0A6P0DT91_RHILE</name>
<evidence type="ECO:0000313" key="3">
    <source>
        <dbReference type="Proteomes" id="UP000471409"/>
    </source>
</evidence>